<keyword evidence="1" id="KW-0812">Transmembrane</keyword>
<dbReference type="STRING" id="1805236.AUK13_00430"/>
<dbReference type="InterPro" id="IPR032820">
    <property type="entry name" value="ATPase_put"/>
</dbReference>
<name>A0A1J5FJS7_9BACT</name>
<dbReference type="AlphaFoldDB" id="A0A1J5FJS7"/>
<reference evidence="2 3" key="1">
    <citation type="journal article" date="2016" name="Environ. Microbiol.">
        <title>Genomic resolution of a cold subsurface aquifer community provides metabolic insights for novel microbes adapted to high CO concentrations.</title>
        <authorList>
            <person name="Probst A.J."/>
            <person name="Castelle C.J."/>
            <person name="Singh A."/>
            <person name="Brown C.T."/>
            <person name="Anantharaman K."/>
            <person name="Sharon I."/>
            <person name="Hug L.A."/>
            <person name="Burstein D."/>
            <person name="Emerson J.B."/>
            <person name="Thomas B.C."/>
            <person name="Banfield J.F."/>
        </authorList>
    </citation>
    <scope>NUCLEOTIDE SEQUENCE [LARGE SCALE GENOMIC DNA]</scope>
    <source>
        <strain evidence="2">CG2_30_39_24</strain>
    </source>
</reference>
<protein>
    <recommendedName>
        <fullName evidence="4">AtpZ/AtpI family protein</fullName>
    </recommendedName>
</protein>
<evidence type="ECO:0000313" key="3">
    <source>
        <dbReference type="Proteomes" id="UP000183922"/>
    </source>
</evidence>
<keyword evidence="1" id="KW-1133">Transmembrane helix</keyword>
<sequence length="94" mass="10880">MDKNNKNYWWQLGLKIFAESTGWIAAPIIGALYLGRWLDSKYDTGQLFFLSITILAFVISSIGIGMTGMKYMRLIEKDELLRKSKNNQKDKEKN</sequence>
<proteinExistence type="predicted"/>
<dbReference type="Pfam" id="PF09527">
    <property type="entry name" value="ATPase_gene1"/>
    <property type="match status" value="1"/>
</dbReference>
<gene>
    <name evidence="2" type="ORF">AUK13_00430</name>
</gene>
<evidence type="ECO:0000313" key="2">
    <source>
        <dbReference type="EMBL" id="OIP56695.1"/>
    </source>
</evidence>
<accession>A0A1J5FJS7</accession>
<comment type="caution">
    <text evidence="2">The sequence shown here is derived from an EMBL/GenBank/DDBJ whole genome shotgun (WGS) entry which is preliminary data.</text>
</comment>
<evidence type="ECO:0008006" key="4">
    <source>
        <dbReference type="Google" id="ProtNLM"/>
    </source>
</evidence>
<dbReference type="EMBL" id="MNYR01000008">
    <property type="protein sequence ID" value="OIP56695.1"/>
    <property type="molecule type" value="Genomic_DNA"/>
</dbReference>
<evidence type="ECO:0000256" key="1">
    <source>
        <dbReference type="SAM" id="Phobius"/>
    </source>
</evidence>
<organism evidence="2 3">
    <name type="scientific">Candidatus Kuenenbacteria bacterium CG2_30_39_24</name>
    <dbReference type="NCBI Taxonomy" id="1805236"/>
    <lineage>
        <taxon>Bacteria</taxon>
        <taxon>Candidatus Kueneniibacteriota</taxon>
    </lineage>
</organism>
<feature type="transmembrane region" description="Helical" evidence="1">
    <location>
        <begin position="12"/>
        <end position="35"/>
    </location>
</feature>
<keyword evidence="1" id="KW-0472">Membrane</keyword>
<dbReference type="Proteomes" id="UP000183922">
    <property type="component" value="Unassembled WGS sequence"/>
</dbReference>
<feature type="transmembrane region" description="Helical" evidence="1">
    <location>
        <begin position="47"/>
        <end position="67"/>
    </location>
</feature>